<evidence type="ECO:0000259" key="4">
    <source>
        <dbReference type="Pfam" id="PF00933"/>
    </source>
</evidence>
<dbReference type="RefSeq" id="WP_176329698.1">
    <property type="nucleotide sequence ID" value="NZ_MSLT01000006.1"/>
</dbReference>
<keyword evidence="3" id="KW-0326">Glycosidase</keyword>
<keyword evidence="6" id="KW-1185">Reference proteome</keyword>
<dbReference type="InterPro" id="IPR017853">
    <property type="entry name" value="GH"/>
</dbReference>
<dbReference type="GO" id="GO:0005975">
    <property type="term" value="P:carbohydrate metabolic process"/>
    <property type="evidence" value="ECO:0007669"/>
    <property type="project" value="InterPro"/>
</dbReference>
<comment type="caution">
    <text evidence="5">The sequence shown here is derived from an EMBL/GenBank/DDBJ whole genome shotgun (WGS) entry which is preliminary data.</text>
</comment>
<comment type="similarity">
    <text evidence="1">Belongs to the glycosyl hydrolase 3 family.</text>
</comment>
<gene>
    <name evidence="5" type="ORF">TPSD3_02195</name>
</gene>
<dbReference type="GO" id="GO:0004553">
    <property type="term" value="F:hydrolase activity, hydrolyzing O-glycosyl compounds"/>
    <property type="evidence" value="ECO:0007669"/>
    <property type="project" value="InterPro"/>
</dbReference>
<accession>A0A251XAN1</accession>
<sequence>MSKSHFFSSSFSRRQFLKYALHSSVAMALPTSLCRAENNYFANSSVPLDIKIGQMFVVGFRGLIATAKEKIVKDIQQYHLGGVIFFDYDTELRRNKRNIESFTQLKNLIADLQSFSQIPLLTCIDYEGGRVDRLKPRYAFPPTYSAQSLGNKPIEFTFNAASEMAKLLSELGIKLNFAPVVDLNLYPNNPIIGKLERSFSPDPEQVIHHALAFINAHHQYGIKCTLKHFPGHGSSTEDSHLQLVDITETWSEQELNPFSSIINAGKADAIMTAHLIHRKLDPDYPATLSPAIINGLLRQKLHYNGVIFSDDIQMGAIRKQYTLETALKKAIHAGVDIIIMGNNIGKFDPDVASKGIEIIKKAVAEGEISPQRIEQSFQRIQRLKGWVI</sequence>
<evidence type="ECO:0000313" key="5">
    <source>
        <dbReference type="EMBL" id="OUD15363.1"/>
    </source>
</evidence>
<dbReference type="InterPro" id="IPR001764">
    <property type="entry name" value="Glyco_hydro_3_N"/>
</dbReference>
<dbReference type="PROSITE" id="PS51318">
    <property type="entry name" value="TAT"/>
    <property type="match status" value="1"/>
</dbReference>
<dbReference type="Proteomes" id="UP000194798">
    <property type="component" value="Unassembled WGS sequence"/>
</dbReference>
<keyword evidence="2" id="KW-0378">Hydrolase</keyword>
<evidence type="ECO:0000256" key="2">
    <source>
        <dbReference type="ARBA" id="ARBA00022801"/>
    </source>
</evidence>
<dbReference type="InterPro" id="IPR036962">
    <property type="entry name" value="Glyco_hydro_3_N_sf"/>
</dbReference>
<dbReference type="InterPro" id="IPR050226">
    <property type="entry name" value="NagZ_Beta-hexosaminidase"/>
</dbReference>
<feature type="domain" description="Glycoside hydrolase family 3 N-terminal" evidence="4">
    <location>
        <begin position="48"/>
        <end position="383"/>
    </location>
</feature>
<protein>
    <recommendedName>
        <fullName evidence="4">Glycoside hydrolase family 3 N-terminal domain-containing protein</fullName>
    </recommendedName>
</protein>
<organism evidence="5 6">
    <name type="scientific">Thioflexithrix psekupsensis</name>
    <dbReference type="NCBI Taxonomy" id="1570016"/>
    <lineage>
        <taxon>Bacteria</taxon>
        <taxon>Pseudomonadati</taxon>
        <taxon>Pseudomonadota</taxon>
        <taxon>Gammaproteobacteria</taxon>
        <taxon>Thiotrichales</taxon>
        <taxon>Thioflexithrix</taxon>
    </lineage>
</organism>
<dbReference type="SUPFAM" id="SSF51445">
    <property type="entry name" value="(Trans)glycosidases"/>
    <property type="match status" value="1"/>
</dbReference>
<evidence type="ECO:0000313" key="6">
    <source>
        <dbReference type="Proteomes" id="UP000194798"/>
    </source>
</evidence>
<proteinExistence type="inferred from homology"/>
<dbReference type="Gene3D" id="3.20.20.300">
    <property type="entry name" value="Glycoside hydrolase, family 3, N-terminal domain"/>
    <property type="match status" value="1"/>
</dbReference>
<dbReference type="PANTHER" id="PTHR30480:SF16">
    <property type="entry name" value="GLYCOSIDE HYDROLASE FAMILY 3 DOMAIN PROTEIN"/>
    <property type="match status" value="1"/>
</dbReference>
<dbReference type="InterPro" id="IPR006311">
    <property type="entry name" value="TAT_signal"/>
</dbReference>
<reference evidence="5 6" key="1">
    <citation type="submission" date="2016-12" db="EMBL/GenBank/DDBJ databases">
        <title>Thioflexothrix psekupsii D3 genome sequencing and assembly.</title>
        <authorList>
            <person name="Fomenkov A."/>
            <person name="Vincze T."/>
            <person name="Grabovich M."/>
            <person name="Anton B.P."/>
            <person name="Dubinina G."/>
            <person name="Orlova M."/>
            <person name="Belousova E."/>
            <person name="Roberts R.J."/>
        </authorList>
    </citation>
    <scope>NUCLEOTIDE SEQUENCE [LARGE SCALE GENOMIC DNA]</scope>
    <source>
        <strain evidence="5">D3</strain>
    </source>
</reference>
<dbReference type="AlphaFoldDB" id="A0A251XAN1"/>
<evidence type="ECO:0000256" key="3">
    <source>
        <dbReference type="ARBA" id="ARBA00023295"/>
    </source>
</evidence>
<dbReference type="EMBL" id="MSLT01000006">
    <property type="protein sequence ID" value="OUD15363.1"/>
    <property type="molecule type" value="Genomic_DNA"/>
</dbReference>
<dbReference type="PANTHER" id="PTHR30480">
    <property type="entry name" value="BETA-HEXOSAMINIDASE-RELATED"/>
    <property type="match status" value="1"/>
</dbReference>
<name>A0A251XAN1_9GAMM</name>
<evidence type="ECO:0000256" key="1">
    <source>
        <dbReference type="ARBA" id="ARBA00005336"/>
    </source>
</evidence>
<dbReference type="GO" id="GO:0009254">
    <property type="term" value="P:peptidoglycan turnover"/>
    <property type="evidence" value="ECO:0007669"/>
    <property type="project" value="TreeGrafter"/>
</dbReference>
<dbReference type="Pfam" id="PF00933">
    <property type="entry name" value="Glyco_hydro_3"/>
    <property type="match status" value="1"/>
</dbReference>